<evidence type="ECO:0000313" key="1">
    <source>
        <dbReference type="EMBL" id="SDL79570.1"/>
    </source>
</evidence>
<gene>
    <name evidence="1" type="ORF">SAMN05216244_0787</name>
</gene>
<sequence length="60" mass="6803">MKGNIAGREINYLQESIAEKRRQMIQAANQNGLSSIITLKISQELDGLLNQYTQIRQAIK</sequence>
<dbReference type="GO" id="GO:0043937">
    <property type="term" value="P:regulation of sporulation"/>
    <property type="evidence" value="ECO:0007669"/>
    <property type="project" value="InterPro"/>
</dbReference>
<keyword evidence="2" id="KW-1185">Reference proteome</keyword>
<name>A0A1G9MZ59_9BACI</name>
<reference evidence="2" key="1">
    <citation type="submission" date="2016-10" db="EMBL/GenBank/DDBJ databases">
        <authorList>
            <person name="Varghese N."/>
            <person name="Submissions S."/>
        </authorList>
    </citation>
    <scope>NUCLEOTIDE SEQUENCE [LARGE SCALE GENOMIC DNA]</scope>
    <source>
        <strain evidence="2">CGMCC 1.6199</strain>
    </source>
</reference>
<organism evidence="1 2">
    <name type="scientific">Sediminibacillus halophilus</name>
    <dbReference type="NCBI Taxonomy" id="482461"/>
    <lineage>
        <taxon>Bacteria</taxon>
        <taxon>Bacillati</taxon>
        <taxon>Bacillota</taxon>
        <taxon>Bacilli</taxon>
        <taxon>Bacillales</taxon>
        <taxon>Bacillaceae</taxon>
        <taxon>Sediminibacillus</taxon>
    </lineage>
</organism>
<dbReference type="GO" id="GO:0046983">
    <property type="term" value="F:protein dimerization activity"/>
    <property type="evidence" value="ECO:0007669"/>
    <property type="project" value="InterPro"/>
</dbReference>
<dbReference type="InterPro" id="IPR018540">
    <property type="entry name" value="Spo0E-like"/>
</dbReference>
<evidence type="ECO:0000313" key="2">
    <source>
        <dbReference type="Proteomes" id="UP000182347"/>
    </source>
</evidence>
<dbReference type="InterPro" id="IPR036638">
    <property type="entry name" value="HLH_DNA-bd_sf"/>
</dbReference>
<dbReference type="InterPro" id="IPR037208">
    <property type="entry name" value="Spo0E-like_sf"/>
</dbReference>
<dbReference type="Proteomes" id="UP000182347">
    <property type="component" value="Unassembled WGS sequence"/>
</dbReference>
<dbReference type="EMBL" id="FNHF01000001">
    <property type="protein sequence ID" value="SDL79570.1"/>
    <property type="molecule type" value="Genomic_DNA"/>
</dbReference>
<dbReference type="Gene3D" id="4.10.280.10">
    <property type="entry name" value="Helix-loop-helix DNA-binding domain"/>
    <property type="match status" value="1"/>
</dbReference>
<dbReference type="SUPFAM" id="SSF140500">
    <property type="entry name" value="BAS1536-like"/>
    <property type="match status" value="1"/>
</dbReference>
<protein>
    <submittedName>
        <fullName evidence="1">Spo0E like sporulation regulatory protein</fullName>
    </submittedName>
</protein>
<dbReference type="STRING" id="482461.SAMN05216244_0787"/>
<proteinExistence type="predicted"/>
<accession>A0A1G9MZ59</accession>
<dbReference type="Pfam" id="PF09388">
    <property type="entry name" value="SpoOE-like"/>
    <property type="match status" value="1"/>
</dbReference>
<dbReference type="AlphaFoldDB" id="A0A1G9MZ59"/>